<dbReference type="AlphaFoldDB" id="A0A558DVW8"/>
<organism evidence="3 4">
    <name type="scientific">Sedimenticola selenatireducens</name>
    <dbReference type="NCBI Taxonomy" id="191960"/>
    <lineage>
        <taxon>Bacteria</taxon>
        <taxon>Pseudomonadati</taxon>
        <taxon>Pseudomonadota</taxon>
        <taxon>Gammaproteobacteria</taxon>
        <taxon>Chromatiales</taxon>
        <taxon>Sedimenticolaceae</taxon>
        <taxon>Sedimenticola</taxon>
    </lineage>
</organism>
<dbReference type="Pfam" id="PF22725">
    <property type="entry name" value="GFO_IDH_MocA_C3"/>
    <property type="match status" value="1"/>
</dbReference>
<evidence type="ECO:0000259" key="2">
    <source>
        <dbReference type="Pfam" id="PF22725"/>
    </source>
</evidence>
<dbReference type="GO" id="GO:0000166">
    <property type="term" value="F:nucleotide binding"/>
    <property type="evidence" value="ECO:0007669"/>
    <property type="project" value="InterPro"/>
</dbReference>
<reference evidence="3 4" key="1">
    <citation type="submission" date="2019-07" db="EMBL/GenBank/DDBJ databases">
        <title>The pathways for chlorine oxyanion respiration interact through the shared metabolite chlorate.</title>
        <authorList>
            <person name="Barnum T.P."/>
            <person name="Cheng Y."/>
            <person name="Hill K.A."/>
            <person name="Lucas L.N."/>
            <person name="Carlson H.K."/>
            <person name="Coates J.D."/>
        </authorList>
    </citation>
    <scope>NUCLEOTIDE SEQUENCE [LARGE SCALE GENOMIC DNA]</scope>
    <source>
        <strain evidence="3 4">BK-1</strain>
    </source>
</reference>
<feature type="domain" description="GFO/IDH/MocA-like oxidoreductase" evidence="2">
    <location>
        <begin position="135"/>
        <end position="262"/>
    </location>
</feature>
<dbReference type="InterPro" id="IPR000683">
    <property type="entry name" value="Gfo/Idh/MocA-like_OxRdtase_N"/>
</dbReference>
<dbReference type="PANTHER" id="PTHR43708">
    <property type="entry name" value="CONSERVED EXPRESSED OXIDOREDUCTASE (EUROFUNG)"/>
    <property type="match status" value="1"/>
</dbReference>
<dbReference type="InterPro" id="IPR036291">
    <property type="entry name" value="NAD(P)-bd_dom_sf"/>
</dbReference>
<dbReference type="InterPro" id="IPR051317">
    <property type="entry name" value="Gfo/Idh/MocA_oxidoreduct"/>
</dbReference>
<feature type="domain" description="Gfo/Idh/MocA-like oxidoreductase N-terminal" evidence="1">
    <location>
        <begin position="5"/>
        <end position="124"/>
    </location>
</feature>
<dbReference type="RefSeq" id="WP_144357611.1">
    <property type="nucleotide sequence ID" value="NZ_VMNH01000004.1"/>
</dbReference>
<sequence length="351" mass="39789">MDRKLRIATVGTGYFSQFQYAAWQRLAEQGRVELVAICNRTVTEAEQFIQRYGAKEAFNDFETMLNRTQPDLVDIITPPVTHPDYVRLAVDHGIPAICQKPFTPSLAEATDLVNYIDQQNAQVVIHENFRFQPWYAELHRQLSAGAIGEPYQVAFRLRPGDGQGAEAYLDRQPYFQQMERFLVHETAIHLIDTFRYLFGEVSAVYASLSKLNPVIAGEDAGLIIFDFEGGTRGLFDGNRLVDHKAENRRLTMGEMCIEGAEGTLMLDGDGAIHLRKHSSNEWIQIEYHWENRDFGGDCVYRLQKHVVDHLQHGSAITNSAQAYLRNLYIEEAIYKSAATGMKVALPITVES</sequence>
<dbReference type="PANTHER" id="PTHR43708:SF8">
    <property type="entry name" value="OXIDOREDUCTASE"/>
    <property type="match status" value="1"/>
</dbReference>
<proteinExistence type="predicted"/>
<dbReference type="InterPro" id="IPR055170">
    <property type="entry name" value="GFO_IDH_MocA-like_dom"/>
</dbReference>
<dbReference type="Proteomes" id="UP000316649">
    <property type="component" value="Unassembled WGS sequence"/>
</dbReference>
<keyword evidence="4" id="KW-1185">Reference proteome</keyword>
<evidence type="ECO:0000259" key="1">
    <source>
        <dbReference type="Pfam" id="PF01408"/>
    </source>
</evidence>
<evidence type="ECO:0000313" key="4">
    <source>
        <dbReference type="Proteomes" id="UP000316649"/>
    </source>
</evidence>
<dbReference type="Gene3D" id="3.40.50.720">
    <property type="entry name" value="NAD(P)-binding Rossmann-like Domain"/>
    <property type="match status" value="1"/>
</dbReference>
<accession>A0A558DVW8</accession>
<dbReference type="SUPFAM" id="SSF51735">
    <property type="entry name" value="NAD(P)-binding Rossmann-fold domains"/>
    <property type="match status" value="1"/>
</dbReference>
<dbReference type="Gene3D" id="3.30.360.10">
    <property type="entry name" value="Dihydrodipicolinate Reductase, domain 2"/>
    <property type="match status" value="1"/>
</dbReference>
<comment type="caution">
    <text evidence="3">The sequence shown here is derived from an EMBL/GenBank/DDBJ whole genome shotgun (WGS) entry which is preliminary data.</text>
</comment>
<evidence type="ECO:0000313" key="3">
    <source>
        <dbReference type="EMBL" id="TVO77887.1"/>
    </source>
</evidence>
<name>A0A558DVW8_9GAMM</name>
<dbReference type="SUPFAM" id="SSF55347">
    <property type="entry name" value="Glyceraldehyde-3-phosphate dehydrogenase-like, C-terminal domain"/>
    <property type="match status" value="1"/>
</dbReference>
<dbReference type="OrthoDB" id="9774191at2"/>
<gene>
    <name evidence="3" type="ORF">FHP88_03565</name>
</gene>
<dbReference type="Pfam" id="PF01408">
    <property type="entry name" value="GFO_IDH_MocA"/>
    <property type="match status" value="1"/>
</dbReference>
<dbReference type="EMBL" id="VMNH01000004">
    <property type="protein sequence ID" value="TVO77887.1"/>
    <property type="molecule type" value="Genomic_DNA"/>
</dbReference>
<protein>
    <submittedName>
        <fullName evidence="3">Gfo/Idh/MocA family oxidoreductase</fullName>
    </submittedName>
</protein>